<dbReference type="KEGG" id="tmb:Thimo_3228"/>
<dbReference type="eggNOG" id="COG4221">
    <property type="taxonomic scope" value="Bacteria"/>
</dbReference>
<dbReference type="Gene3D" id="3.40.50.720">
    <property type="entry name" value="NAD(P)-binding Rossmann-like Domain"/>
    <property type="match status" value="1"/>
</dbReference>
<reference evidence="2 3" key="1">
    <citation type="submission" date="2011-09" db="EMBL/GenBank/DDBJ databases">
        <title>Complete sequence of chromosome of Thioflavicoccus mobilis 8321.</title>
        <authorList>
            <consortium name="US DOE Joint Genome Institute"/>
            <person name="Lucas S."/>
            <person name="Han J."/>
            <person name="Lapidus A."/>
            <person name="Cheng J.-F."/>
            <person name="Goodwin L."/>
            <person name="Pitluck S."/>
            <person name="Peters L."/>
            <person name="Ovchinnikova G."/>
            <person name="Lu M."/>
            <person name="Detter J.C."/>
            <person name="Han C."/>
            <person name="Tapia R."/>
            <person name="Land M."/>
            <person name="Hauser L."/>
            <person name="Kyrpides N."/>
            <person name="Ivanova N."/>
            <person name="Pagani I."/>
            <person name="Vogl K."/>
            <person name="Liu Z."/>
            <person name="Imhoff J."/>
            <person name="Thiel V."/>
            <person name="Frigaard N.-U."/>
            <person name="Bryant D."/>
            <person name="Woyke T."/>
        </authorList>
    </citation>
    <scope>NUCLEOTIDE SEQUENCE [LARGE SCALE GENOMIC DNA]</scope>
    <source>
        <strain evidence="2 3">8321</strain>
    </source>
</reference>
<dbReference type="GO" id="GO:0034256">
    <property type="term" value="F:chlorophyll(ide) b reductase activity"/>
    <property type="evidence" value="ECO:0007669"/>
    <property type="project" value="TreeGrafter"/>
</dbReference>
<dbReference type="PRINTS" id="PR00080">
    <property type="entry name" value="SDRFAMILY"/>
</dbReference>
<dbReference type="STRING" id="765912.Thimo_3228"/>
<dbReference type="InterPro" id="IPR036291">
    <property type="entry name" value="NAD(P)-bd_dom_sf"/>
</dbReference>
<proteinExistence type="inferred from homology"/>
<evidence type="ECO:0000313" key="3">
    <source>
        <dbReference type="Proteomes" id="UP000010816"/>
    </source>
</evidence>
<dbReference type="EMBL" id="CP003051">
    <property type="protein sequence ID" value="AGA91907.1"/>
    <property type="molecule type" value="Genomic_DNA"/>
</dbReference>
<comment type="similarity">
    <text evidence="1">Belongs to the short-chain dehydrogenases/reductases (SDR) family.</text>
</comment>
<organism evidence="2 3">
    <name type="scientific">Thioflavicoccus mobilis 8321</name>
    <dbReference type="NCBI Taxonomy" id="765912"/>
    <lineage>
        <taxon>Bacteria</taxon>
        <taxon>Pseudomonadati</taxon>
        <taxon>Pseudomonadota</taxon>
        <taxon>Gammaproteobacteria</taxon>
        <taxon>Chromatiales</taxon>
        <taxon>Chromatiaceae</taxon>
        <taxon>Thioflavicoccus</taxon>
    </lineage>
</organism>
<evidence type="ECO:0008006" key="4">
    <source>
        <dbReference type="Google" id="ProtNLM"/>
    </source>
</evidence>
<dbReference type="Proteomes" id="UP000010816">
    <property type="component" value="Chromosome"/>
</dbReference>
<dbReference type="SUPFAM" id="SSF51735">
    <property type="entry name" value="NAD(P)-binding Rossmann-fold domains"/>
    <property type="match status" value="1"/>
</dbReference>
<dbReference type="PANTHER" id="PTHR24314:SF21">
    <property type="entry name" value="CHLOROPHYLL(IDE) B REDUCTASE NYC1, CHLOROPLASTIC-RELATED"/>
    <property type="match status" value="1"/>
</dbReference>
<dbReference type="InterPro" id="IPR052625">
    <property type="entry name" value="Chl_b_Red"/>
</dbReference>
<dbReference type="HOGENOM" id="CLU_010194_2_4_6"/>
<dbReference type="GO" id="GO:0010304">
    <property type="term" value="P:PSII associated light-harvesting complex II catabolic process"/>
    <property type="evidence" value="ECO:0007669"/>
    <property type="project" value="TreeGrafter"/>
</dbReference>
<dbReference type="RefSeq" id="WP_015282035.1">
    <property type="nucleotide sequence ID" value="NC_019940.1"/>
</dbReference>
<sequence>MKKPVAVITGSTKGIGFGMAEAFLKRDCRVVVSGRDSARLEEATAALSALTSPGQVVGQACDVGDPDQIQALWDTATRQFDTVDIWINNAGLNSIEQDFWEHDPEAIQSLMQTNLLGTMYGCRVAARGMIAQGHGRIYALEGWGSSNERRRGSTLYGTSKAAIRYFARSLQAELRRTPVQFGTINPGLVATDLLALSMRGDREANAKRFVNLFGDRVETAAPELVNRVLADRRHGSRIVWLTPQRVLGRLLAAPFRKRRILD</sequence>
<dbReference type="PRINTS" id="PR00081">
    <property type="entry name" value="GDHRDH"/>
</dbReference>
<dbReference type="GO" id="GO:0015996">
    <property type="term" value="P:chlorophyll catabolic process"/>
    <property type="evidence" value="ECO:0007669"/>
    <property type="project" value="TreeGrafter"/>
</dbReference>
<dbReference type="PANTHER" id="PTHR24314">
    <property type="entry name" value="NON-SPECIFIC LIPID TRANSFER PROTEIN-RELATED"/>
    <property type="match status" value="1"/>
</dbReference>
<dbReference type="Pfam" id="PF00106">
    <property type="entry name" value="adh_short"/>
    <property type="match status" value="1"/>
</dbReference>
<accession>L0H1H7</accession>
<name>L0H1H7_9GAMM</name>
<keyword evidence="3" id="KW-1185">Reference proteome</keyword>
<dbReference type="OrthoDB" id="9810734at2"/>
<protein>
    <recommendedName>
        <fullName evidence="4">Short-chain alcohol dehydrogenase</fullName>
    </recommendedName>
</protein>
<dbReference type="InterPro" id="IPR002347">
    <property type="entry name" value="SDR_fam"/>
</dbReference>
<dbReference type="CDD" id="cd05233">
    <property type="entry name" value="SDR_c"/>
    <property type="match status" value="1"/>
</dbReference>
<evidence type="ECO:0000256" key="1">
    <source>
        <dbReference type="RuleBase" id="RU000363"/>
    </source>
</evidence>
<gene>
    <name evidence="2" type="ORF">Thimo_3228</name>
</gene>
<evidence type="ECO:0000313" key="2">
    <source>
        <dbReference type="EMBL" id="AGA91907.1"/>
    </source>
</evidence>
<dbReference type="AlphaFoldDB" id="L0H1H7"/>